<dbReference type="InParanoid" id="A0A3R7CA22"/>
<accession>A0A3R7CA22</accession>
<evidence type="ECO:0000313" key="2">
    <source>
        <dbReference type="Proteomes" id="UP000286415"/>
    </source>
</evidence>
<proteinExistence type="predicted"/>
<dbReference type="PANTHER" id="PTHR47027:SF20">
    <property type="entry name" value="REVERSE TRANSCRIPTASE-LIKE PROTEIN WITH RNA-DIRECTED DNA POLYMERASE DOMAIN"/>
    <property type="match status" value="1"/>
</dbReference>
<sequence>MRKQQIYNIHPSTHTHRGNKWSHEFLFSKPRTQRKHEGWDTARLPKPRQGSREAELGFEPRTFRSVDSRSNHFSHLAYLGLHSRSSTSLGHTSKIVYVAASELTSGCVGVYGELYGRFRTQSVVRQGCPLSPLLFNFLTDEIMRQTLQGLQNPGVQIASDENLVVMEYADDIVLIFEKEEKA</sequence>
<evidence type="ECO:0000313" key="1">
    <source>
        <dbReference type="EMBL" id="KAG5445924.1"/>
    </source>
</evidence>
<dbReference type="AlphaFoldDB" id="A0A3R7CA22"/>
<gene>
    <name evidence="1" type="ORF">CSKR_111964</name>
</gene>
<dbReference type="PROSITE" id="PS50878">
    <property type="entry name" value="RT_POL"/>
    <property type="match status" value="1"/>
</dbReference>
<dbReference type="SUPFAM" id="SSF56672">
    <property type="entry name" value="DNA/RNA polymerases"/>
    <property type="match status" value="1"/>
</dbReference>
<dbReference type="InterPro" id="IPR000477">
    <property type="entry name" value="RT_dom"/>
</dbReference>
<dbReference type="OrthoDB" id="413835at2759"/>
<dbReference type="PANTHER" id="PTHR47027">
    <property type="entry name" value="REVERSE TRANSCRIPTASE DOMAIN-CONTAINING PROTEIN"/>
    <property type="match status" value="1"/>
</dbReference>
<dbReference type="Proteomes" id="UP000286415">
    <property type="component" value="Unassembled WGS sequence"/>
</dbReference>
<name>A0A3R7CA22_CLOSI</name>
<dbReference type="Pfam" id="PF00078">
    <property type="entry name" value="RVT_1"/>
    <property type="match status" value="1"/>
</dbReference>
<dbReference type="InterPro" id="IPR043502">
    <property type="entry name" value="DNA/RNA_pol_sf"/>
</dbReference>
<dbReference type="EMBL" id="NIRI02000056">
    <property type="protein sequence ID" value="KAG5445924.1"/>
    <property type="molecule type" value="Genomic_DNA"/>
</dbReference>
<protein>
    <submittedName>
        <fullName evidence="1">Uncharacterized protein</fullName>
    </submittedName>
</protein>
<keyword evidence="2" id="KW-1185">Reference proteome</keyword>
<organism evidence="1 2">
    <name type="scientific">Clonorchis sinensis</name>
    <name type="common">Chinese liver fluke</name>
    <dbReference type="NCBI Taxonomy" id="79923"/>
    <lineage>
        <taxon>Eukaryota</taxon>
        <taxon>Metazoa</taxon>
        <taxon>Spiralia</taxon>
        <taxon>Lophotrochozoa</taxon>
        <taxon>Platyhelminthes</taxon>
        <taxon>Trematoda</taxon>
        <taxon>Digenea</taxon>
        <taxon>Opisthorchiida</taxon>
        <taxon>Opisthorchiata</taxon>
        <taxon>Opisthorchiidae</taxon>
        <taxon>Clonorchis</taxon>
    </lineage>
</organism>
<comment type="caution">
    <text evidence="1">The sequence shown here is derived from an EMBL/GenBank/DDBJ whole genome shotgun (WGS) entry which is preliminary data.</text>
</comment>
<reference evidence="1 2" key="2">
    <citation type="journal article" date="2021" name="Genomics">
        <title>High-quality reference genome for Clonorchis sinensis.</title>
        <authorList>
            <person name="Young N.D."/>
            <person name="Stroehlein A.J."/>
            <person name="Kinkar L."/>
            <person name="Wang T."/>
            <person name="Sohn W.M."/>
            <person name="Chang B.C.H."/>
            <person name="Kaur P."/>
            <person name="Weisz D."/>
            <person name="Dudchenko O."/>
            <person name="Aiden E.L."/>
            <person name="Korhonen P.K."/>
            <person name="Gasser R.B."/>
        </authorList>
    </citation>
    <scope>NUCLEOTIDE SEQUENCE [LARGE SCALE GENOMIC DNA]</scope>
    <source>
        <strain evidence="1">Cs-k2</strain>
    </source>
</reference>
<reference evidence="1 2" key="1">
    <citation type="journal article" date="2018" name="Biotechnol. Adv.">
        <title>Improved genomic resources and new bioinformatic workflow for the carcinogenic parasite Clonorchis sinensis: Biotechnological implications.</title>
        <authorList>
            <person name="Wang D."/>
            <person name="Korhonen P.K."/>
            <person name="Gasser R.B."/>
            <person name="Young N.D."/>
        </authorList>
    </citation>
    <scope>NUCLEOTIDE SEQUENCE [LARGE SCALE GENOMIC DNA]</scope>
    <source>
        <strain evidence="1">Cs-k2</strain>
    </source>
</reference>